<dbReference type="AlphaFoldDB" id="A0A0K8RKS9"/>
<keyword evidence="1" id="KW-0732">Signal</keyword>
<dbReference type="InterPro" id="IPR002970">
    <property type="entry name" value="Tick_his-bd"/>
</dbReference>
<dbReference type="Pfam" id="PF02098">
    <property type="entry name" value="His_binding"/>
    <property type="match status" value="1"/>
</dbReference>
<dbReference type="GO" id="GO:0043176">
    <property type="term" value="F:amine binding"/>
    <property type="evidence" value="ECO:0007669"/>
    <property type="project" value="InterPro"/>
</dbReference>
<accession>A0A0K8RKS9</accession>
<dbReference type="Gene3D" id="2.40.128.20">
    <property type="match status" value="1"/>
</dbReference>
<protein>
    <submittedName>
        <fullName evidence="2">Putative salivary lipocalin</fullName>
    </submittedName>
</protein>
<evidence type="ECO:0000256" key="1">
    <source>
        <dbReference type="SAM" id="SignalP"/>
    </source>
</evidence>
<evidence type="ECO:0000313" key="2">
    <source>
        <dbReference type="EMBL" id="JAA71697.1"/>
    </source>
</evidence>
<name>A0A0K8RKS9_IXORI</name>
<proteinExistence type="evidence at transcript level"/>
<reference evidence="2" key="1">
    <citation type="submission" date="2012-12" db="EMBL/GenBank/DDBJ databases">
        <title>Identification and characterization of a phenylalanine ammonia-lyase gene family in Isatis indigotica Fort.</title>
        <authorList>
            <person name="Liu Q."/>
            <person name="Chen J."/>
            <person name="Zhou X."/>
            <person name="Di P."/>
            <person name="Xiao Y."/>
            <person name="Xuan H."/>
            <person name="Zhang L."/>
            <person name="Chen W."/>
        </authorList>
    </citation>
    <scope>NUCLEOTIDE SEQUENCE</scope>
    <source>
        <tissue evidence="2">Salivary gland</tissue>
    </source>
</reference>
<feature type="signal peptide" evidence="1">
    <location>
        <begin position="1"/>
        <end position="20"/>
    </location>
</feature>
<dbReference type="PROSITE" id="PS51257">
    <property type="entry name" value="PROKAR_LIPOPROTEIN"/>
    <property type="match status" value="1"/>
</dbReference>
<sequence>MKPCIRVSLAVLCVITSCNAGGHCNCQREEILETLPEVFEYRDAWPFLTSPETLYLMRLPRTPYIGPIQCVISKLNEKNPTFPSVRRLILYIDPLQGSTWQRKSVTLTMQNKTASKSSSSFTTTDLPRFGHEFPVVFADSKCLIFWILKSTIDGRRGCAWWVKKSAKDNSLWHCRLIFDFFCGVSYRQIYNKQACDHLTKQETINKRLLGNL</sequence>
<feature type="chain" id="PRO_5005518134" evidence="1">
    <location>
        <begin position="21"/>
        <end position="212"/>
    </location>
</feature>
<dbReference type="InterPro" id="IPR012674">
    <property type="entry name" value="Calycin"/>
</dbReference>
<dbReference type="EMBL" id="GADI01002111">
    <property type="protein sequence ID" value="JAA71697.1"/>
    <property type="molecule type" value="mRNA"/>
</dbReference>
<dbReference type="SUPFAM" id="SSF50814">
    <property type="entry name" value="Lipocalins"/>
    <property type="match status" value="1"/>
</dbReference>
<organism evidence="2">
    <name type="scientific">Ixodes ricinus</name>
    <name type="common">Common tick</name>
    <name type="synonym">Acarus ricinus</name>
    <dbReference type="NCBI Taxonomy" id="34613"/>
    <lineage>
        <taxon>Eukaryota</taxon>
        <taxon>Metazoa</taxon>
        <taxon>Ecdysozoa</taxon>
        <taxon>Arthropoda</taxon>
        <taxon>Chelicerata</taxon>
        <taxon>Arachnida</taxon>
        <taxon>Acari</taxon>
        <taxon>Parasitiformes</taxon>
        <taxon>Ixodida</taxon>
        <taxon>Ixodoidea</taxon>
        <taxon>Ixodidae</taxon>
        <taxon>Ixodinae</taxon>
        <taxon>Ixodes</taxon>
    </lineage>
</organism>
<dbReference type="GO" id="GO:0030682">
    <property type="term" value="P:symbiont-mediated perturbation of host defenses"/>
    <property type="evidence" value="ECO:0007669"/>
    <property type="project" value="InterPro"/>
</dbReference>